<keyword evidence="1" id="KW-0175">Coiled coil</keyword>
<feature type="coiled-coil region" evidence="1">
    <location>
        <begin position="13"/>
        <end position="40"/>
    </location>
</feature>
<evidence type="ECO:0000256" key="1">
    <source>
        <dbReference type="SAM" id="Coils"/>
    </source>
</evidence>
<evidence type="ECO:0000313" key="2">
    <source>
        <dbReference type="EMBL" id="CAG8849525.1"/>
    </source>
</evidence>
<organism evidence="2 3">
    <name type="scientific">Gigaspora margarita</name>
    <dbReference type="NCBI Taxonomy" id="4874"/>
    <lineage>
        <taxon>Eukaryota</taxon>
        <taxon>Fungi</taxon>
        <taxon>Fungi incertae sedis</taxon>
        <taxon>Mucoromycota</taxon>
        <taxon>Glomeromycotina</taxon>
        <taxon>Glomeromycetes</taxon>
        <taxon>Diversisporales</taxon>
        <taxon>Gigasporaceae</taxon>
        <taxon>Gigaspora</taxon>
    </lineage>
</organism>
<reference evidence="2 3" key="1">
    <citation type="submission" date="2021-06" db="EMBL/GenBank/DDBJ databases">
        <authorList>
            <person name="Kallberg Y."/>
            <person name="Tangrot J."/>
            <person name="Rosling A."/>
        </authorList>
    </citation>
    <scope>NUCLEOTIDE SEQUENCE [LARGE SCALE GENOMIC DNA]</scope>
    <source>
        <strain evidence="2 3">120-4 pot B 10/14</strain>
    </source>
</reference>
<accession>A0ABN7X6W3</accession>
<dbReference type="EMBL" id="CAJVQB010096655">
    <property type="protein sequence ID" value="CAG8849525.1"/>
    <property type="molecule type" value="Genomic_DNA"/>
</dbReference>
<evidence type="ECO:0000313" key="3">
    <source>
        <dbReference type="Proteomes" id="UP000789901"/>
    </source>
</evidence>
<sequence>MISQINLTLAMKVSKTKVTKELAELEINNLEEIYLETTQNNLNNLESFMEEFINFSRFEELIL</sequence>
<name>A0ABN7X6W3_GIGMA</name>
<keyword evidence="3" id="KW-1185">Reference proteome</keyword>
<comment type="caution">
    <text evidence="2">The sequence shown here is derived from an EMBL/GenBank/DDBJ whole genome shotgun (WGS) entry which is preliminary data.</text>
</comment>
<gene>
    <name evidence="2" type="ORF">GMARGA_LOCUS39758</name>
</gene>
<feature type="non-terminal residue" evidence="2">
    <location>
        <position position="63"/>
    </location>
</feature>
<proteinExistence type="predicted"/>
<dbReference type="Proteomes" id="UP000789901">
    <property type="component" value="Unassembled WGS sequence"/>
</dbReference>
<protein>
    <submittedName>
        <fullName evidence="2">7987_t:CDS:1</fullName>
    </submittedName>
</protein>